<dbReference type="GO" id="GO:0009003">
    <property type="term" value="F:signal peptidase activity"/>
    <property type="evidence" value="ECO:0007669"/>
    <property type="project" value="UniProtKB-EC"/>
</dbReference>
<dbReference type="EC" id="3.4.21.89" evidence="3 6"/>
<dbReference type="PANTHER" id="PTHR43390">
    <property type="entry name" value="SIGNAL PEPTIDASE I"/>
    <property type="match status" value="1"/>
</dbReference>
<protein>
    <recommendedName>
        <fullName evidence="4 6">Signal peptidase I</fullName>
        <ecNumber evidence="3 6">3.4.21.89</ecNumber>
    </recommendedName>
</protein>
<dbReference type="PROSITE" id="PS00761">
    <property type="entry name" value="SPASE_I_3"/>
    <property type="match status" value="1"/>
</dbReference>
<dbReference type="CDD" id="cd06530">
    <property type="entry name" value="S26_SPase_I"/>
    <property type="match status" value="1"/>
</dbReference>
<sequence>MKNMVSKIWIENKSLIVFITLMLIFRSAVADWNDVPTGSMKPTIVEGDRILINKLAYDINIPFTQQSLIKLADPQVNDIIIFESKAANKRLVKRVIGVPGDIVAMSNNKLTINHQKIAYTGKQINSDKVILDEEINQNPHRIQITNNPSPLRSFNSVKVPKDHYLVLGDNRNNSADSRVIGFVPRSEIIGRSSKVVLSLDYNNYFLPRKARFLLDI</sequence>
<dbReference type="PANTHER" id="PTHR43390:SF1">
    <property type="entry name" value="CHLOROPLAST PROCESSING PEPTIDASE"/>
    <property type="match status" value="1"/>
</dbReference>
<reference evidence="8 9" key="1">
    <citation type="submission" date="2023-09" db="EMBL/GenBank/DDBJ databases">
        <authorList>
            <person name="Rey-Velasco X."/>
        </authorList>
    </citation>
    <scope>NUCLEOTIDE SEQUENCE [LARGE SCALE GENOMIC DNA]</scope>
    <source>
        <strain evidence="8 9">W431</strain>
    </source>
</reference>
<dbReference type="Gene3D" id="2.10.109.10">
    <property type="entry name" value="Umud Fragment, subunit A"/>
    <property type="match status" value="1"/>
</dbReference>
<dbReference type="EMBL" id="JAVRIF010000001">
    <property type="protein sequence ID" value="MDT0602424.1"/>
    <property type="molecule type" value="Genomic_DNA"/>
</dbReference>
<proteinExistence type="inferred from homology"/>
<evidence type="ECO:0000256" key="6">
    <source>
        <dbReference type="RuleBase" id="RU362042"/>
    </source>
</evidence>
<dbReference type="Proteomes" id="UP001266357">
    <property type="component" value="Unassembled WGS sequence"/>
</dbReference>
<dbReference type="PROSITE" id="PS00760">
    <property type="entry name" value="SPASE_I_2"/>
    <property type="match status" value="1"/>
</dbReference>
<evidence type="ECO:0000256" key="2">
    <source>
        <dbReference type="ARBA" id="ARBA00009370"/>
    </source>
</evidence>
<evidence type="ECO:0000256" key="3">
    <source>
        <dbReference type="ARBA" id="ARBA00013208"/>
    </source>
</evidence>
<dbReference type="RefSeq" id="WP_311576622.1">
    <property type="nucleotide sequence ID" value="NZ_JAVRIF010000001.1"/>
</dbReference>
<comment type="catalytic activity">
    <reaction evidence="1 6">
        <text>Cleavage of hydrophobic, N-terminal signal or leader sequences from secreted and periplasmic proteins.</text>
        <dbReference type="EC" id="3.4.21.89"/>
    </reaction>
</comment>
<evidence type="ECO:0000256" key="5">
    <source>
        <dbReference type="ARBA" id="ARBA00022801"/>
    </source>
</evidence>
<comment type="subcellular location">
    <subcellularLocation>
        <location evidence="6">Membrane</location>
        <topology evidence="6">Multi-pass membrane protein</topology>
    </subcellularLocation>
</comment>
<dbReference type="InterPro" id="IPR019757">
    <property type="entry name" value="Pept_S26A_signal_pept_1_Lys-AS"/>
</dbReference>
<comment type="similarity">
    <text evidence="2 6">Belongs to the peptidase S26 family.</text>
</comment>
<keyword evidence="9" id="KW-1185">Reference proteome</keyword>
<comment type="caution">
    <text evidence="8">The sequence shown here is derived from an EMBL/GenBank/DDBJ whole genome shotgun (WGS) entry which is preliminary data.</text>
</comment>
<keyword evidence="6" id="KW-0645">Protease</keyword>
<dbReference type="SUPFAM" id="SSF51306">
    <property type="entry name" value="LexA/Signal peptidase"/>
    <property type="match status" value="1"/>
</dbReference>
<organism evidence="8 9">
    <name type="scientific">Thalassotalea castellviae</name>
    <dbReference type="NCBI Taxonomy" id="3075612"/>
    <lineage>
        <taxon>Bacteria</taxon>
        <taxon>Pseudomonadati</taxon>
        <taxon>Pseudomonadota</taxon>
        <taxon>Gammaproteobacteria</taxon>
        <taxon>Alteromonadales</taxon>
        <taxon>Colwelliaceae</taxon>
        <taxon>Thalassotalea</taxon>
    </lineage>
</organism>
<dbReference type="NCBIfam" id="TIGR02227">
    <property type="entry name" value="sigpep_I_bact"/>
    <property type="match status" value="1"/>
</dbReference>
<evidence type="ECO:0000259" key="7">
    <source>
        <dbReference type="Pfam" id="PF10502"/>
    </source>
</evidence>
<evidence type="ECO:0000313" key="8">
    <source>
        <dbReference type="EMBL" id="MDT0602424.1"/>
    </source>
</evidence>
<evidence type="ECO:0000256" key="4">
    <source>
        <dbReference type="ARBA" id="ARBA00019232"/>
    </source>
</evidence>
<dbReference type="InterPro" id="IPR019758">
    <property type="entry name" value="Pept_S26A_signal_pept_1_CS"/>
</dbReference>
<dbReference type="InterPro" id="IPR036286">
    <property type="entry name" value="LexA/Signal_pep-like_sf"/>
</dbReference>
<name>A0ABU2ZWW6_9GAMM</name>
<gene>
    <name evidence="8" type="primary">lepB</name>
    <name evidence="8" type="ORF">RM573_02340</name>
</gene>
<accession>A0ABU2ZWW6</accession>
<dbReference type="Pfam" id="PF10502">
    <property type="entry name" value="Peptidase_S26"/>
    <property type="match status" value="1"/>
</dbReference>
<feature type="domain" description="Peptidase S26" evidence="7">
    <location>
        <begin position="13"/>
        <end position="194"/>
    </location>
</feature>
<evidence type="ECO:0000313" key="9">
    <source>
        <dbReference type="Proteomes" id="UP001266357"/>
    </source>
</evidence>
<keyword evidence="5 6" id="KW-0378">Hydrolase</keyword>
<dbReference type="InterPro" id="IPR000223">
    <property type="entry name" value="Pept_S26A_signal_pept_1"/>
</dbReference>
<dbReference type="InterPro" id="IPR019533">
    <property type="entry name" value="Peptidase_S26"/>
</dbReference>
<evidence type="ECO:0000256" key="1">
    <source>
        <dbReference type="ARBA" id="ARBA00000677"/>
    </source>
</evidence>
<dbReference type="PRINTS" id="PR00727">
    <property type="entry name" value="LEADERPTASE"/>
</dbReference>